<organism evidence="3 4">
    <name type="scientific">Castanea mollissima</name>
    <name type="common">Chinese chestnut</name>
    <dbReference type="NCBI Taxonomy" id="60419"/>
    <lineage>
        <taxon>Eukaryota</taxon>
        <taxon>Viridiplantae</taxon>
        <taxon>Streptophyta</taxon>
        <taxon>Embryophyta</taxon>
        <taxon>Tracheophyta</taxon>
        <taxon>Spermatophyta</taxon>
        <taxon>Magnoliopsida</taxon>
        <taxon>eudicotyledons</taxon>
        <taxon>Gunneridae</taxon>
        <taxon>Pentapetalae</taxon>
        <taxon>rosids</taxon>
        <taxon>fabids</taxon>
        <taxon>Fagales</taxon>
        <taxon>Fagaceae</taxon>
        <taxon>Castanea</taxon>
    </lineage>
</organism>
<dbReference type="Pfam" id="PF14392">
    <property type="entry name" value="zf-CCHC_4"/>
    <property type="match status" value="1"/>
</dbReference>
<accession>A0A8J4RXL4</accession>
<gene>
    <name evidence="3" type="ORF">CMV_005530</name>
</gene>
<reference evidence="3" key="1">
    <citation type="submission" date="2020-03" db="EMBL/GenBank/DDBJ databases">
        <title>Castanea mollissima Vanexum genome sequencing.</title>
        <authorList>
            <person name="Staton M."/>
        </authorList>
    </citation>
    <scope>NUCLEOTIDE SEQUENCE</scope>
    <source>
        <tissue evidence="3">Leaf</tissue>
    </source>
</reference>
<name>A0A8J4RXL4_9ROSI</name>
<comment type="caution">
    <text evidence="3">The sequence shown here is derived from an EMBL/GenBank/DDBJ whole genome shotgun (WGS) entry which is preliminary data.</text>
</comment>
<proteinExistence type="predicted"/>
<protein>
    <recommendedName>
        <fullName evidence="2">Zinc knuckle CX2CX4HX4C domain-containing protein</fullName>
    </recommendedName>
</protein>
<keyword evidence="4" id="KW-1185">Reference proteome</keyword>
<feature type="compositionally biased region" description="Basic and acidic residues" evidence="1">
    <location>
        <begin position="160"/>
        <end position="169"/>
    </location>
</feature>
<feature type="domain" description="Zinc knuckle CX2CX4HX4C" evidence="2">
    <location>
        <begin position="16"/>
        <end position="61"/>
    </location>
</feature>
<dbReference type="Proteomes" id="UP000737018">
    <property type="component" value="Unassembled WGS sequence"/>
</dbReference>
<feature type="region of interest" description="Disordered" evidence="1">
    <location>
        <begin position="84"/>
        <end position="175"/>
    </location>
</feature>
<feature type="compositionally biased region" description="Polar residues" evidence="1">
    <location>
        <begin position="149"/>
        <end position="159"/>
    </location>
</feature>
<evidence type="ECO:0000313" key="4">
    <source>
        <dbReference type="Proteomes" id="UP000737018"/>
    </source>
</evidence>
<dbReference type="OrthoDB" id="1707487at2759"/>
<evidence type="ECO:0000259" key="2">
    <source>
        <dbReference type="Pfam" id="PF14392"/>
    </source>
</evidence>
<dbReference type="InterPro" id="IPR025836">
    <property type="entry name" value="Zn_knuckle_CX2CX4HX4C"/>
</dbReference>
<dbReference type="EMBL" id="JRKL02000497">
    <property type="protein sequence ID" value="KAF3970801.1"/>
    <property type="molecule type" value="Genomic_DNA"/>
</dbReference>
<sequence length="175" mass="19523">MQTDQARPGQFHEIPIDKPIRRGGYVANRIGERCWVTFRYERLPIFCYNFGKHGLNQKHCPSGSPKQRFDRKYREWLKAGGTVKNGSEKARATSNISWESMGTEDTRVDSQPEVETLSQLGRADSGKNDGQAGSQSLKGGNVGKEIGIGTSNPLILCNQSRRDNLEKPGRNSKAK</sequence>
<evidence type="ECO:0000313" key="3">
    <source>
        <dbReference type="EMBL" id="KAF3970801.1"/>
    </source>
</evidence>
<dbReference type="AlphaFoldDB" id="A0A8J4RXL4"/>
<evidence type="ECO:0000256" key="1">
    <source>
        <dbReference type="SAM" id="MobiDB-lite"/>
    </source>
</evidence>